<evidence type="ECO:0000313" key="3">
    <source>
        <dbReference type="Proteomes" id="UP001180020"/>
    </source>
</evidence>
<dbReference type="EMBL" id="JAUJYO010000017">
    <property type="protein sequence ID" value="KAK1293013.1"/>
    <property type="molecule type" value="Genomic_DNA"/>
</dbReference>
<gene>
    <name evidence="2" type="ORF">QJS10_CPB17g00834</name>
</gene>
<accession>A0AAV9CXB2</accession>
<feature type="compositionally biased region" description="Basic and acidic residues" evidence="1">
    <location>
        <begin position="9"/>
        <end position="18"/>
    </location>
</feature>
<protein>
    <submittedName>
        <fullName evidence="2">Uncharacterized protein</fullName>
    </submittedName>
</protein>
<feature type="region of interest" description="Disordered" evidence="1">
    <location>
        <begin position="1"/>
        <end position="45"/>
    </location>
</feature>
<dbReference type="PANTHER" id="PTHR37729:SF1">
    <property type="entry name" value="NEUROFILAMENT PROTEIN-LIKE PROTEIN"/>
    <property type="match status" value="1"/>
</dbReference>
<feature type="compositionally biased region" description="Basic and acidic residues" evidence="1">
    <location>
        <begin position="428"/>
        <end position="442"/>
    </location>
</feature>
<feature type="compositionally biased region" description="Basic and acidic residues" evidence="1">
    <location>
        <begin position="266"/>
        <end position="282"/>
    </location>
</feature>
<dbReference type="AlphaFoldDB" id="A0AAV9CXB2"/>
<reference evidence="2" key="1">
    <citation type="journal article" date="2023" name="Nat. Commun.">
        <title>Diploid and tetraploid genomes of Acorus and the evolution of monocots.</title>
        <authorList>
            <person name="Ma L."/>
            <person name="Liu K.W."/>
            <person name="Li Z."/>
            <person name="Hsiao Y.Y."/>
            <person name="Qi Y."/>
            <person name="Fu T."/>
            <person name="Tang G.D."/>
            <person name="Zhang D."/>
            <person name="Sun W.H."/>
            <person name="Liu D.K."/>
            <person name="Li Y."/>
            <person name="Chen G.Z."/>
            <person name="Liu X.D."/>
            <person name="Liao X.Y."/>
            <person name="Jiang Y.T."/>
            <person name="Yu X."/>
            <person name="Hao Y."/>
            <person name="Huang J."/>
            <person name="Zhao X.W."/>
            <person name="Ke S."/>
            <person name="Chen Y.Y."/>
            <person name="Wu W.L."/>
            <person name="Hsu J.L."/>
            <person name="Lin Y.F."/>
            <person name="Huang M.D."/>
            <person name="Li C.Y."/>
            <person name="Huang L."/>
            <person name="Wang Z.W."/>
            <person name="Zhao X."/>
            <person name="Zhong W.Y."/>
            <person name="Peng D.H."/>
            <person name="Ahmad S."/>
            <person name="Lan S."/>
            <person name="Zhang J.S."/>
            <person name="Tsai W.C."/>
            <person name="Van de Peer Y."/>
            <person name="Liu Z.J."/>
        </authorList>
    </citation>
    <scope>NUCLEOTIDE SEQUENCE</scope>
    <source>
        <strain evidence="2">CP</strain>
    </source>
</reference>
<feature type="compositionally biased region" description="Basic residues" evidence="1">
    <location>
        <begin position="29"/>
        <end position="38"/>
    </location>
</feature>
<dbReference type="Proteomes" id="UP001180020">
    <property type="component" value="Unassembled WGS sequence"/>
</dbReference>
<organism evidence="2 3">
    <name type="scientific">Acorus calamus</name>
    <name type="common">Sweet flag</name>
    <dbReference type="NCBI Taxonomy" id="4465"/>
    <lineage>
        <taxon>Eukaryota</taxon>
        <taxon>Viridiplantae</taxon>
        <taxon>Streptophyta</taxon>
        <taxon>Embryophyta</taxon>
        <taxon>Tracheophyta</taxon>
        <taxon>Spermatophyta</taxon>
        <taxon>Magnoliopsida</taxon>
        <taxon>Liliopsida</taxon>
        <taxon>Acoraceae</taxon>
        <taxon>Acorus</taxon>
    </lineage>
</organism>
<feature type="region of interest" description="Disordered" evidence="1">
    <location>
        <begin position="426"/>
        <end position="448"/>
    </location>
</feature>
<sequence>MDTGSEGGGDSREKRTVVEAEEEDERNYKTPKSKKNKIPRVVSCPPAPKKRRVAVDFDQWWRVPGFISPNLDPVFAAEKPFCAGSKASLDGGSEQAQPSTTAAAALFHRVIDDIKNIEQEVISESRKDEEVKPTVEEPTSTEPALTEPVKEVEEKKTELMVVVPMKEDTKEPAPIVEDSSTEVVSSKQEDEIKETDVPVDDKAPSSDILTIDQPKGLEETNKDSEAPTTNSTEIPDTGDKEVEKLTVDPEVVELREIRQPAIEIEKTPVESYPGDKLEEKLEMPIAPTPLMEEEVKLEEQPPISETIEKFDEETELPNVGGDKDMLKEAKNSTETEVIAIAESIENTVLKADVNVEVEENKEEETRDDMVSGLVKGVVESAGLPDASAAVGLIKSIDSTVSEISEGVTKMDVGEEKVEDENVVINERTPVDVKETEEKKDELNTDEATVTSTEIDVKETAGESQESEVVGKTVVAGLDKSERGLGVVEKVLEDRNVDEPAKDGSDVKLEENELKQEVPAKKRQSNNLISKVKHSIVKAKKALLGKSPSSKAVSSEVKGDGKVF</sequence>
<name>A0AAV9CXB2_ACOCL</name>
<comment type="caution">
    <text evidence="2">The sequence shown here is derived from an EMBL/GenBank/DDBJ whole genome shotgun (WGS) entry which is preliminary data.</text>
</comment>
<reference evidence="2" key="2">
    <citation type="submission" date="2023-06" db="EMBL/GenBank/DDBJ databases">
        <authorList>
            <person name="Ma L."/>
            <person name="Liu K.-W."/>
            <person name="Li Z."/>
            <person name="Hsiao Y.-Y."/>
            <person name="Qi Y."/>
            <person name="Fu T."/>
            <person name="Tang G."/>
            <person name="Zhang D."/>
            <person name="Sun W.-H."/>
            <person name="Liu D.-K."/>
            <person name="Li Y."/>
            <person name="Chen G.-Z."/>
            <person name="Liu X.-D."/>
            <person name="Liao X.-Y."/>
            <person name="Jiang Y.-T."/>
            <person name="Yu X."/>
            <person name="Hao Y."/>
            <person name="Huang J."/>
            <person name="Zhao X.-W."/>
            <person name="Ke S."/>
            <person name="Chen Y.-Y."/>
            <person name="Wu W.-L."/>
            <person name="Hsu J.-L."/>
            <person name="Lin Y.-F."/>
            <person name="Huang M.-D."/>
            <person name="Li C.-Y."/>
            <person name="Huang L."/>
            <person name="Wang Z.-W."/>
            <person name="Zhao X."/>
            <person name="Zhong W.-Y."/>
            <person name="Peng D.-H."/>
            <person name="Ahmad S."/>
            <person name="Lan S."/>
            <person name="Zhang J.-S."/>
            <person name="Tsai W.-C."/>
            <person name="Van De Peer Y."/>
            <person name="Liu Z.-J."/>
        </authorList>
    </citation>
    <scope>NUCLEOTIDE SEQUENCE</scope>
    <source>
        <strain evidence="2">CP</strain>
        <tissue evidence="2">Leaves</tissue>
    </source>
</reference>
<feature type="region of interest" description="Disordered" evidence="1">
    <location>
        <begin position="495"/>
        <end position="526"/>
    </location>
</feature>
<feature type="compositionally biased region" description="Basic and acidic residues" evidence="1">
    <location>
        <begin position="495"/>
        <end position="519"/>
    </location>
</feature>
<feature type="compositionally biased region" description="Basic and acidic residues" evidence="1">
    <location>
        <begin position="148"/>
        <end position="158"/>
    </location>
</feature>
<evidence type="ECO:0000313" key="2">
    <source>
        <dbReference type="EMBL" id="KAK1293013.1"/>
    </source>
</evidence>
<feature type="compositionally biased region" description="Basic and acidic residues" evidence="1">
    <location>
        <begin position="237"/>
        <end position="247"/>
    </location>
</feature>
<keyword evidence="3" id="KW-1185">Reference proteome</keyword>
<dbReference type="PANTHER" id="PTHR37729">
    <property type="entry name" value="NEUROFILAMENT PROTEIN-LIKE PROTEIN"/>
    <property type="match status" value="1"/>
</dbReference>
<feature type="compositionally biased region" description="Basic and acidic residues" evidence="1">
    <location>
        <begin position="215"/>
        <end position="225"/>
    </location>
</feature>
<feature type="compositionally biased region" description="Basic and acidic residues" evidence="1">
    <location>
        <begin position="187"/>
        <end position="204"/>
    </location>
</feature>
<feature type="region of interest" description="Disordered" evidence="1">
    <location>
        <begin position="266"/>
        <end position="301"/>
    </location>
</feature>
<proteinExistence type="predicted"/>
<feature type="region of interest" description="Disordered" evidence="1">
    <location>
        <begin position="542"/>
        <end position="563"/>
    </location>
</feature>
<feature type="compositionally biased region" description="Basic and acidic residues" evidence="1">
    <location>
        <begin position="121"/>
        <end position="135"/>
    </location>
</feature>
<evidence type="ECO:0000256" key="1">
    <source>
        <dbReference type="SAM" id="MobiDB-lite"/>
    </source>
</evidence>
<feature type="region of interest" description="Disordered" evidence="1">
    <location>
        <begin position="121"/>
        <end position="247"/>
    </location>
</feature>